<keyword evidence="2" id="KW-1185">Reference proteome</keyword>
<sequence>MEPQHRTFDIPGQEKIMRKPIPAFSGVLALTAALVATAAPAEADSPLIVCSGTATVDYSPPLGPLPRQTHQTVTEELGTAGGGSCTGPFTAGTATTAFDQQVSCLAQGLGDTLVQNVVTYHWQNGQTSTITYPVTTVVHAANQEIVTSTGTVTAGYGLGAVSERIAVYPSLSVLDCLNSTIIQQTGLLTVTLT</sequence>
<dbReference type="Proteomes" id="UP001432251">
    <property type="component" value="Chromosome"/>
</dbReference>
<name>A0ACD5AN58_9ACTN</name>
<protein>
    <submittedName>
        <fullName evidence="1">Uncharacterized protein</fullName>
    </submittedName>
</protein>
<evidence type="ECO:0000313" key="1">
    <source>
        <dbReference type="EMBL" id="WWQ68636.1"/>
    </source>
</evidence>
<reference evidence="1" key="1">
    <citation type="journal article" date="2025" name="Int. J. Syst. Evol. Microbiol.">
        <title>Streptomyces citrinus sp. nov., with yellow diffusible pigment.</title>
        <authorList>
            <person name="He Y."/>
            <person name="Yang E."/>
            <person name="Xu J."/>
            <person name="Sun Y."/>
            <person name="Sun L."/>
        </authorList>
    </citation>
    <scope>NUCLEOTIDE SEQUENCE</scope>
    <source>
        <strain evidence="1">Q6</strain>
    </source>
</reference>
<gene>
    <name evidence="1" type="ORF">V2W30_38425</name>
</gene>
<accession>A0ACD5AN58</accession>
<evidence type="ECO:0000313" key="2">
    <source>
        <dbReference type="Proteomes" id="UP001432251"/>
    </source>
</evidence>
<organism evidence="1 2">
    <name type="scientific">Streptomyces citrinus</name>
    <dbReference type="NCBI Taxonomy" id="3118173"/>
    <lineage>
        <taxon>Bacteria</taxon>
        <taxon>Bacillati</taxon>
        <taxon>Actinomycetota</taxon>
        <taxon>Actinomycetes</taxon>
        <taxon>Kitasatosporales</taxon>
        <taxon>Streptomycetaceae</taxon>
        <taxon>Streptomyces</taxon>
    </lineage>
</organism>
<dbReference type="EMBL" id="CP146022">
    <property type="protein sequence ID" value="WWQ68636.1"/>
    <property type="molecule type" value="Genomic_DNA"/>
</dbReference>
<proteinExistence type="predicted"/>